<dbReference type="Proteomes" id="UP001501490">
    <property type="component" value="Unassembled WGS sequence"/>
</dbReference>
<dbReference type="InterPro" id="IPR036097">
    <property type="entry name" value="HisK_dim/P_sf"/>
</dbReference>
<dbReference type="InterPro" id="IPR052023">
    <property type="entry name" value="Histidine_kinase_KdpD"/>
</dbReference>
<dbReference type="SUPFAM" id="SSF47384">
    <property type="entry name" value="Homodimeric domain of signal transducing histidine kinase"/>
    <property type="match status" value="1"/>
</dbReference>
<dbReference type="CDD" id="cd00082">
    <property type="entry name" value="HisKA"/>
    <property type="match status" value="1"/>
</dbReference>
<dbReference type="PROSITE" id="PS50109">
    <property type="entry name" value="HIS_KIN"/>
    <property type="match status" value="1"/>
</dbReference>
<dbReference type="InterPro" id="IPR003661">
    <property type="entry name" value="HisK_dim/P_dom"/>
</dbReference>
<evidence type="ECO:0000256" key="5">
    <source>
        <dbReference type="ARBA" id="ARBA00022553"/>
    </source>
</evidence>
<dbReference type="InterPro" id="IPR004358">
    <property type="entry name" value="Sig_transdc_His_kin-like_C"/>
</dbReference>
<evidence type="ECO:0000256" key="10">
    <source>
        <dbReference type="ARBA" id="ARBA00022840"/>
    </source>
</evidence>
<comment type="caution">
    <text evidence="17">The sequence shown here is derived from an EMBL/GenBank/DDBJ whole genome shotgun (WGS) entry which is preliminary data.</text>
</comment>
<feature type="region of interest" description="Disordered" evidence="14">
    <location>
        <begin position="838"/>
        <end position="860"/>
    </location>
</feature>
<evidence type="ECO:0000256" key="2">
    <source>
        <dbReference type="ARBA" id="ARBA00004141"/>
    </source>
</evidence>
<evidence type="ECO:0000256" key="6">
    <source>
        <dbReference type="ARBA" id="ARBA00022679"/>
    </source>
</evidence>
<feature type="domain" description="Histidine kinase" evidence="16">
    <location>
        <begin position="621"/>
        <end position="837"/>
    </location>
</feature>
<dbReference type="Pfam" id="PF00582">
    <property type="entry name" value="Usp"/>
    <property type="match status" value="1"/>
</dbReference>
<dbReference type="CDD" id="cd00075">
    <property type="entry name" value="HATPase"/>
    <property type="match status" value="1"/>
</dbReference>
<dbReference type="InterPro" id="IPR014729">
    <property type="entry name" value="Rossmann-like_a/b/a_fold"/>
</dbReference>
<protein>
    <recommendedName>
        <fullName evidence="4">histidine kinase</fullName>
        <ecNumber evidence="4">2.7.13.3</ecNumber>
    </recommendedName>
</protein>
<dbReference type="Pfam" id="PF13493">
    <property type="entry name" value="DUF4118"/>
    <property type="match status" value="1"/>
</dbReference>
<dbReference type="PRINTS" id="PR00344">
    <property type="entry name" value="BCTRLSENSOR"/>
</dbReference>
<dbReference type="Gene3D" id="3.40.50.300">
    <property type="entry name" value="P-loop containing nucleotide triphosphate hydrolases"/>
    <property type="match status" value="1"/>
</dbReference>
<dbReference type="InterPro" id="IPR036890">
    <property type="entry name" value="HATPase_C_sf"/>
</dbReference>
<dbReference type="InterPro" id="IPR006016">
    <property type="entry name" value="UspA"/>
</dbReference>
<accession>A0ABP7A3B1</accession>
<gene>
    <name evidence="17" type="ORF">GCM10022236_28080</name>
</gene>
<comment type="subcellular location">
    <subcellularLocation>
        <location evidence="3">Cell membrane</location>
    </subcellularLocation>
    <subcellularLocation>
        <location evidence="2">Membrane</location>
        <topology evidence="2">Multi-pass membrane protein</topology>
    </subcellularLocation>
</comment>
<evidence type="ECO:0000256" key="4">
    <source>
        <dbReference type="ARBA" id="ARBA00012438"/>
    </source>
</evidence>
<dbReference type="InterPro" id="IPR027417">
    <property type="entry name" value="P-loop_NTPase"/>
</dbReference>
<feature type="transmembrane region" description="Helical" evidence="15">
    <location>
        <begin position="414"/>
        <end position="442"/>
    </location>
</feature>
<comment type="catalytic activity">
    <reaction evidence="1">
        <text>ATP + protein L-histidine = ADP + protein N-phospho-L-histidine.</text>
        <dbReference type="EC" id="2.7.13.3"/>
    </reaction>
</comment>
<evidence type="ECO:0000256" key="9">
    <source>
        <dbReference type="ARBA" id="ARBA00022777"/>
    </source>
</evidence>
<keyword evidence="6" id="KW-0808">Transferase</keyword>
<evidence type="ECO:0000256" key="7">
    <source>
        <dbReference type="ARBA" id="ARBA00022692"/>
    </source>
</evidence>
<dbReference type="Pfam" id="PF02518">
    <property type="entry name" value="HATPase_c"/>
    <property type="match status" value="1"/>
</dbReference>
<evidence type="ECO:0000256" key="14">
    <source>
        <dbReference type="SAM" id="MobiDB-lite"/>
    </source>
</evidence>
<dbReference type="InterPro" id="IPR025201">
    <property type="entry name" value="KdpD_TM"/>
</dbReference>
<dbReference type="PANTHER" id="PTHR45569">
    <property type="entry name" value="SENSOR PROTEIN KDPD"/>
    <property type="match status" value="1"/>
</dbReference>
<evidence type="ECO:0000256" key="11">
    <source>
        <dbReference type="ARBA" id="ARBA00022989"/>
    </source>
</evidence>
<evidence type="ECO:0000256" key="15">
    <source>
        <dbReference type="SAM" id="Phobius"/>
    </source>
</evidence>
<sequence>MTMERGSLRVYLGAAPGVGKTFAMLQEGQRRAARGTDVVIAFVETHGRAKTEDAIGSLEVVPRRSVGYRGLDVGELDLAAVLARAPQVALVDELAHTNAVEPGEAGAHLKRWQDVASMLAAGIDVITTVNIQHLESLNDVVAQVTGVRQAETVPDRVVRAAEAVELVDMSPQALRRRMAHGNIYGADKIDTALSHYFREGNLAALRELALLWLADRVDEGLDRYREQHRIEATWATRERVVVGVSGGKDSQALMRRAARIAGRTAGAQWLAVYVSRRDGLTGVSPKALEALRTAAEEMGGEFHAVVAHDSADGLLDFARGVNATQVLIGASRRSRWSALFRPGVGELVIARSGDIDVHVVSHDFARAGVRQRRRTALTGRRLRAGYLLATLGTALLTTGLYLTPDLHGLPTEALLMLALVVATALVGGLWPAVLGAVLSGAALNYFFVPPTGTLTMADPENAFAIALFVLTGVAVASVVDRSARRTEEAVRARTEANALAVLAHTIVHGGDEPADLLAQAGEVFGMSGAAILRTDGERPGVEAYWGDQLTTAATADARIDIGPGRELLLRGRPLRAEDQSLLTAYAAHFAVLEERRAAEAEAAQVRELTEANRTRTALLAAVSHDLRSPLAAIKAAISSLRSTEIVWSPEDEEELLATVEESADRLDALVANLLDMSRLQTQSVTPLLAEVELNPAVQRAVAGIADAGRLRVEVDESLPAALADPGLLDRVVANVAENAVKHAAGSPVEVRGSAWSGPDGSAWVSLRVVDHGPGVAAASRAAIFEPFQRLGDVPRGDGVGLGLAVARGLLEAMGGALSAEETPGGGLTLVIDLPAGDGVRQVPAERPVPVGDDGRLQAGR</sequence>
<evidence type="ECO:0000256" key="12">
    <source>
        <dbReference type="ARBA" id="ARBA00023012"/>
    </source>
</evidence>
<dbReference type="Pfam" id="PF02702">
    <property type="entry name" value="KdpD"/>
    <property type="match status" value="1"/>
</dbReference>
<dbReference type="InterPro" id="IPR038318">
    <property type="entry name" value="KdpD_sf"/>
</dbReference>
<dbReference type="PANTHER" id="PTHR45569:SF1">
    <property type="entry name" value="SENSOR PROTEIN KDPD"/>
    <property type="match status" value="1"/>
</dbReference>
<evidence type="ECO:0000313" key="18">
    <source>
        <dbReference type="Proteomes" id="UP001501490"/>
    </source>
</evidence>
<feature type="transmembrane region" description="Helical" evidence="15">
    <location>
        <begin position="384"/>
        <end position="402"/>
    </location>
</feature>
<evidence type="ECO:0000256" key="3">
    <source>
        <dbReference type="ARBA" id="ARBA00004236"/>
    </source>
</evidence>
<dbReference type="SUPFAM" id="SSF55874">
    <property type="entry name" value="ATPase domain of HSP90 chaperone/DNA topoisomerase II/histidine kinase"/>
    <property type="match status" value="1"/>
</dbReference>
<dbReference type="SMART" id="SM00387">
    <property type="entry name" value="HATPase_c"/>
    <property type="match status" value="1"/>
</dbReference>
<evidence type="ECO:0000256" key="1">
    <source>
        <dbReference type="ARBA" id="ARBA00000085"/>
    </source>
</evidence>
<dbReference type="EMBL" id="BAABAB010000020">
    <property type="protein sequence ID" value="GAA3624117.1"/>
    <property type="molecule type" value="Genomic_DNA"/>
</dbReference>
<dbReference type="Pfam" id="PF00512">
    <property type="entry name" value="HisKA"/>
    <property type="match status" value="1"/>
</dbReference>
<evidence type="ECO:0000259" key="16">
    <source>
        <dbReference type="PROSITE" id="PS50109"/>
    </source>
</evidence>
<keyword evidence="5" id="KW-0597">Phosphoprotein</keyword>
<reference evidence="18" key="1">
    <citation type="journal article" date="2019" name="Int. J. Syst. Evol. Microbiol.">
        <title>The Global Catalogue of Microorganisms (GCM) 10K type strain sequencing project: providing services to taxonomists for standard genome sequencing and annotation.</title>
        <authorList>
            <consortium name="The Broad Institute Genomics Platform"/>
            <consortium name="The Broad Institute Genome Sequencing Center for Infectious Disease"/>
            <person name="Wu L."/>
            <person name="Ma J."/>
        </authorList>
    </citation>
    <scope>NUCLEOTIDE SEQUENCE [LARGE SCALE GENOMIC DNA]</scope>
    <source>
        <strain evidence="18">JCM 16929</strain>
    </source>
</reference>
<keyword evidence="10" id="KW-0067">ATP-binding</keyword>
<keyword evidence="12" id="KW-0902">Two-component regulatory system</keyword>
<dbReference type="InterPro" id="IPR003852">
    <property type="entry name" value="Sig_transdc_His_kinase_KdpD_N"/>
</dbReference>
<dbReference type="InterPro" id="IPR005467">
    <property type="entry name" value="His_kinase_dom"/>
</dbReference>
<evidence type="ECO:0000256" key="8">
    <source>
        <dbReference type="ARBA" id="ARBA00022741"/>
    </source>
</evidence>
<evidence type="ECO:0000256" key="13">
    <source>
        <dbReference type="ARBA" id="ARBA00023136"/>
    </source>
</evidence>
<feature type="transmembrane region" description="Helical" evidence="15">
    <location>
        <begin position="462"/>
        <end position="479"/>
    </location>
</feature>
<dbReference type="EC" id="2.7.13.3" evidence="4"/>
<organism evidence="17 18">
    <name type="scientific">Microlunatus ginsengisoli</name>
    <dbReference type="NCBI Taxonomy" id="363863"/>
    <lineage>
        <taxon>Bacteria</taxon>
        <taxon>Bacillati</taxon>
        <taxon>Actinomycetota</taxon>
        <taxon>Actinomycetes</taxon>
        <taxon>Propionibacteriales</taxon>
        <taxon>Propionibacteriaceae</taxon>
        <taxon>Microlunatus</taxon>
    </lineage>
</organism>
<dbReference type="GO" id="GO:0016301">
    <property type="term" value="F:kinase activity"/>
    <property type="evidence" value="ECO:0007669"/>
    <property type="project" value="UniProtKB-KW"/>
</dbReference>
<keyword evidence="18" id="KW-1185">Reference proteome</keyword>
<name>A0ABP7A3B1_9ACTN</name>
<dbReference type="Gene3D" id="1.20.120.620">
    <property type="entry name" value="Backbone structure of the membrane domain of e. Coli histidine kinase receptor kdpd"/>
    <property type="match status" value="1"/>
</dbReference>
<dbReference type="SMART" id="SM00388">
    <property type="entry name" value="HisKA"/>
    <property type="match status" value="1"/>
</dbReference>
<dbReference type="InterPro" id="IPR003594">
    <property type="entry name" value="HATPase_dom"/>
</dbReference>
<keyword evidence="13 15" id="KW-0472">Membrane</keyword>
<proteinExistence type="predicted"/>
<dbReference type="Gene3D" id="3.30.565.10">
    <property type="entry name" value="Histidine kinase-like ATPase, C-terminal domain"/>
    <property type="match status" value="1"/>
</dbReference>
<keyword evidence="7 15" id="KW-0812">Transmembrane</keyword>
<dbReference type="Gene3D" id="3.40.50.620">
    <property type="entry name" value="HUPs"/>
    <property type="match status" value="1"/>
</dbReference>
<keyword evidence="8" id="KW-0547">Nucleotide-binding</keyword>
<keyword evidence="9 17" id="KW-0418">Kinase</keyword>
<keyword evidence="11 15" id="KW-1133">Transmembrane helix</keyword>
<dbReference type="Gene3D" id="1.10.287.130">
    <property type="match status" value="1"/>
</dbReference>
<evidence type="ECO:0000313" key="17">
    <source>
        <dbReference type="EMBL" id="GAA3624117.1"/>
    </source>
</evidence>
<dbReference type="SUPFAM" id="SSF52402">
    <property type="entry name" value="Adenine nucleotide alpha hydrolases-like"/>
    <property type="match status" value="1"/>
</dbReference>